<accession>A0A6B3SXL9</accession>
<evidence type="ECO:0000313" key="1">
    <source>
        <dbReference type="EMBL" id="NEX63906.1"/>
    </source>
</evidence>
<protein>
    <submittedName>
        <fullName evidence="1">DUF1488 domain-containing protein</fullName>
    </submittedName>
</protein>
<dbReference type="Pfam" id="PF07369">
    <property type="entry name" value="DUF1488"/>
    <property type="match status" value="1"/>
</dbReference>
<reference evidence="1 2" key="1">
    <citation type="submission" date="2020-02" db="EMBL/GenBank/DDBJ databases">
        <authorList>
            <person name="Kim M.K."/>
        </authorList>
    </citation>
    <scope>NUCLEOTIDE SEQUENCE [LARGE SCALE GENOMIC DNA]</scope>
    <source>
        <strain evidence="1 2">17J57-3</strain>
    </source>
</reference>
<organism evidence="1 2">
    <name type="scientific">Noviherbaspirillum galbum</name>
    <dbReference type="NCBI Taxonomy" id="2709383"/>
    <lineage>
        <taxon>Bacteria</taxon>
        <taxon>Pseudomonadati</taxon>
        <taxon>Pseudomonadota</taxon>
        <taxon>Betaproteobacteria</taxon>
        <taxon>Burkholderiales</taxon>
        <taxon>Oxalobacteraceae</taxon>
        <taxon>Noviherbaspirillum</taxon>
    </lineage>
</organism>
<dbReference type="AlphaFoldDB" id="A0A6B3SXL9"/>
<dbReference type="RefSeq" id="WP_163967844.1">
    <property type="nucleotide sequence ID" value="NZ_JAAIVB010000078.1"/>
</dbReference>
<keyword evidence="2" id="KW-1185">Reference proteome</keyword>
<dbReference type="EMBL" id="JAAIVB010000078">
    <property type="protein sequence ID" value="NEX63906.1"/>
    <property type="molecule type" value="Genomic_DNA"/>
</dbReference>
<proteinExistence type="predicted"/>
<dbReference type="Proteomes" id="UP000482155">
    <property type="component" value="Unassembled WGS sequence"/>
</dbReference>
<evidence type="ECO:0000313" key="2">
    <source>
        <dbReference type="Proteomes" id="UP000482155"/>
    </source>
</evidence>
<comment type="caution">
    <text evidence="1">The sequence shown here is derived from an EMBL/GenBank/DDBJ whole genome shotgun (WGS) entry which is preliminary data.</text>
</comment>
<sequence length="97" mass="10583">MASRENNPRLTEHGVVFQVSIGGSEHQCVISREALESLSDMKDVDVSDADSLDVFHAFETTIRSTAKTLADAEPAQPILEIKPSIFRLHPEGRPAAP</sequence>
<gene>
    <name evidence="1" type="ORF">G3574_22730</name>
</gene>
<dbReference type="SUPFAM" id="SSF160272">
    <property type="entry name" value="Shew3726-like"/>
    <property type="match status" value="1"/>
</dbReference>
<name>A0A6B3SXL9_9BURK</name>
<dbReference type="InterPro" id="IPR009962">
    <property type="entry name" value="DUF1488"/>
</dbReference>
<dbReference type="InterPro" id="IPR036692">
    <property type="entry name" value="Shew3726-like_sf"/>
</dbReference>